<keyword evidence="4 10" id="KW-0805">Transcription regulation</keyword>
<evidence type="ECO:0000313" key="16">
    <source>
        <dbReference type="Ensembl" id="ENSACLP00000019004.2"/>
    </source>
</evidence>
<comment type="subcellular location">
    <subcellularLocation>
        <location evidence="1 10">Nucleus</location>
    </subcellularLocation>
</comment>
<keyword evidence="17" id="KW-1185">Reference proteome</keyword>
<dbReference type="InterPro" id="IPR009067">
    <property type="entry name" value="TAF_II_230-bd"/>
</dbReference>
<dbReference type="InterPro" id="IPR040240">
    <property type="entry name" value="TAF1"/>
</dbReference>
<feature type="domain" description="Bromo" evidence="15">
    <location>
        <begin position="1427"/>
        <end position="1497"/>
    </location>
</feature>
<feature type="compositionally biased region" description="Basic and acidic residues" evidence="14">
    <location>
        <begin position="1262"/>
        <end position="1279"/>
    </location>
</feature>
<evidence type="ECO:0000256" key="1">
    <source>
        <dbReference type="ARBA" id="ARBA00004123"/>
    </source>
</evidence>
<feature type="region of interest" description="Disordered" evidence="14">
    <location>
        <begin position="1120"/>
        <end position="1189"/>
    </location>
</feature>
<dbReference type="PROSITE" id="PS00633">
    <property type="entry name" value="BROMODOMAIN_1"/>
    <property type="match status" value="2"/>
</dbReference>
<reference evidence="17" key="2">
    <citation type="submission" date="2023-03" db="EMBL/GenBank/DDBJ databases">
        <authorList>
            <consortium name="Wellcome Sanger Institute Data Sharing"/>
        </authorList>
    </citation>
    <scope>NUCLEOTIDE SEQUENCE [LARGE SCALE GENOMIC DNA]</scope>
</reference>
<feature type="compositionally biased region" description="Basic and acidic residues" evidence="14">
    <location>
        <begin position="987"/>
        <end position="996"/>
    </location>
</feature>
<evidence type="ECO:0000256" key="4">
    <source>
        <dbReference type="ARBA" id="ARBA00023015"/>
    </source>
</evidence>
<dbReference type="PANTHER" id="PTHR13900">
    <property type="entry name" value="TRANSCRIPTION INITIATION FACTOR TFIID"/>
    <property type="match status" value="1"/>
</dbReference>
<reference evidence="16" key="3">
    <citation type="submission" date="2025-08" db="UniProtKB">
        <authorList>
            <consortium name="Ensembl"/>
        </authorList>
    </citation>
    <scope>IDENTIFICATION</scope>
</reference>
<feature type="domain" description="Bromo" evidence="15">
    <location>
        <begin position="1550"/>
        <end position="1620"/>
    </location>
</feature>
<keyword evidence="13" id="KW-0175">Coiled coil</keyword>
<comment type="similarity">
    <text evidence="2 10">Belongs to the TAF1 family.</text>
</comment>
<feature type="region of interest" description="Disordered" evidence="14">
    <location>
        <begin position="434"/>
        <end position="470"/>
    </location>
</feature>
<dbReference type="Ensembl" id="ENSACLT00000019447.2">
    <property type="protein sequence ID" value="ENSACLP00000019004.2"/>
    <property type="gene ID" value="ENSACLG00000012813.2"/>
</dbReference>
<dbReference type="InterPro" id="IPR011177">
    <property type="entry name" value="TAF1_animal"/>
</dbReference>
<feature type="compositionally biased region" description="Basic residues" evidence="14">
    <location>
        <begin position="251"/>
        <end position="262"/>
    </location>
</feature>
<dbReference type="SMART" id="SM00297">
    <property type="entry name" value="BROMO"/>
    <property type="match status" value="2"/>
</dbReference>
<sequence>MSDSDSDDDQDRPFSITGFLFGNINEDGQLEDDSVLDNESKKHLAGLGTLGLGSLITEITANEDDDKEENRDPTSWVKSTEDAVDYSDISEVAEDETKKYRQAMGSLQPSRKTDDEDDYDADCEDIDSKLMPPPPPPTLPTSKKEEPSTQSTNDGDGIILPSIIAPSSTADKIDFSSSSDSESETDRPCQGSGAGGSADILTLPLAGIMQKDAAKALPGVTELFPEFRPGKVLRFLRLFGPGKNVSSVWRSARRKKKRKHRDHQPGTPPPEGEPSEQSQEKKSGWVYEYALPPPPEQCLSDDEITMMAPVESKFSQTSGDGDKETESRPKVAEWRYGPAQLWYDMLGVSEDGSNFNYGFKLKEMQSSEPQKQDTKALENELFLMVTQLQWEDDIIWNGEDVKHKGTKTQRASLAGWLPSSMTRNANAYNAQQGLTRSNSQLVPPTPPPMPKAASISGSKRDKNSHDNQASQDEDCLWFSIFPIDNEELVYGRWEDNIIWDDQEMDHMLDPPVLTLDPNDENIILEIPDEKEETTSHSPSKENKKETAIKKSRILLGKTGVIKDEPQQNMSQPEVKDPWNLSNDEFYYPKQQGLRGTFGGNIIQHSIPALELRQPFFPTHMGPMKLRQFHRPTLKKYSFGAVAQPGPHPAQPLLKHIKKKAKMREQERQAAGGGDMFFMRTPQDLTGKDGDLILAEYSEEYAPLIMQVGMATKIKNYYKRKPGKDPGAPDCKYGETVYCHTSPFLGSLHPGQLLQAFENNLFRAPIYLHKMPETDFLVIRTRHGYYIREIVDIFVVGQECPLFEVPGPNSKRANTHIRDFLQVFIYRLFWKSKDRPRRIRMEDIKKAFPSHSESSIRKRLKLCADFKRTGMDSNWWVLKPDFRLPTEEEIRAMVSPEQCCAYYSMLVAEQRLKDAGYGEKSFFAPEEENEEDFQMKIDDEVRTAPWNTTRAFISAMKGKCLLEVTGVADPTGCGEGFSYVKVPNKPTQQKDDKEPQPVKKTVTGTDADLRRLSLKNAKQLLRKFGVPEEEIKKLSRWEVIDVVRTMSTEQARSGEGPMSKFARGSRFSVAEHQERYKEECQRIFDLQNKVLESTEVLSTDTDSSSAEDSDFEEMGKNIENMLQNKKTSTQLSREREEQERKELQRMLMGEESDRDKGRKERRKGICKSSSLSTSSHKDDDTSSVTSLNSSATGRRLKIYRTFRDEDGKEYVRCETVRKAAVIDAYTRIRTTKDDEFIRKFALFDEQHREEMRKERRRIQEQLRRLKRNQEKDKIKGPPEKKTKKVKERPDLKLKCGACGAIGHMRTNKFCPLYYQTNAPPSNPVAMTEEQEEELEKTVIHNDNEELIKVEGTKIVLGKQLIESADEVRRKSLVLKFPKQQLPAKKKRRVGSAVHCDYLNKPHKAIHRRRTDPMVTLSSVLESIINDMRDHPNTYPFHTPVNAKVVKDYYKIITRPMDLQTLRENVRKRMYPSREEFREAVELIVKNSATYNGAKHPITQVAQSMLDLCDAKLKEKEDRLVRLEKAINPLLDDDDQVAFSFILDNIVTQKMMVVPDSWPFHHPVNKKFVPDYYKVIVNPMDLENIRKNISKHKYQNRETFLSDVSLIHTNSIKYNGSDSPYTKTALEIVNVCKQTLAEYDEHLTQLEKDISTAKEAALDAADLESLEPMTPGPYTPQPADLFDSGASGSLPREPSSLFSEGPLVGGPEKRGGRRPGEEESDVDIEGFDEDDDGKPKTPAPEEEEEEEGDGRSNRPAQASVLYQDLLMSDVEDDASEEEGDNPFSSIQLSESGSDSDREVDVRPAPPRRTQETARMGMEQDESMMSYEGDGPDGPHMEDSNVSYGSYEETESQSQMQPSSLGNGEEYGISEEEEDEEDEARRRGPAVLSQVQLSEDEESEEFRSIGGESDMDSDN</sequence>
<evidence type="ECO:0000256" key="5">
    <source>
        <dbReference type="ARBA" id="ARBA00023117"/>
    </source>
</evidence>
<dbReference type="FunFam" id="1.10.1100.10:FF:000001">
    <property type="entry name" value="Transcription initiation factor TFIID subunit"/>
    <property type="match status" value="1"/>
</dbReference>
<dbReference type="GO" id="GO:0004402">
    <property type="term" value="F:histone acetyltransferase activity"/>
    <property type="evidence" value="ECO:0007669"/>
    <property type="project" value="InterPro"/>
</dbReference>
<dbReference type="InterPro" id="IPR022591">
    <property type="entry name" value="TAF1_HAT_dom"/>
</dbReference>
<dbReference type="GO" id="GO:0005669">
    <property type="term" value="C:transcription factor TFIID complex"/>
    <property type="evidence" value="ECO:0007669"/>
    <property type="project" value="UniProtKB-UniRule"/>
</dbReference>
<dbReference type="Gene3D" id="1.20.920.10">
    <property type="entry name" value="Bromodomain-like"/>
    <property type="match status" value="2"/>
</dbReference>
<feature type="compositionally biased region" description="Polar residues" evidence="14">
    <location>
        <begin position="1849"/>
        <end position="1859"/>
    </location>
</feature>
<keyword evidence="8 10" id="KW-0539">Nucleus</keyword>
<feature type="compositionally biased region" description="Polar residues" evidence="14">
    <location>
        <begin position="1780"/>
        <end position="1790"/>
    </location>
</feature>
<evidence type="ECO:0000256" key="12">
    <source>
        <dbReference type="PROSITE-ProRule" id="PRU00035"/>
    </source>
</evidence>
<organism evidence="16 17">
    <name type="scientific">Astatotilapia calliptera</name>
    <name type="common">Eastern happy</name>
    <name type="synonym">Chromis callipterus</name>
    <dbReference type="NCBI Taxonomy" id="8154"/>
    <lineage>
        <taxon>Eukaryota</taxon>
        <taxon>Metazoa</taxon>
        <taxon>Chordata</taxon>
        <taxon>Craniata</taxon>
        <taxon>Vertebrata</taxon>
        <taxon>Euteleostomi</taxon>
        <taxon>Actinopterygii</taxon>
        <taxon>Neopterygii</taxon>
        <taxon>Teleostei</taxon>
        <taxon>Neoteleostei</taxon>
        <taxon>Acanthomorphata</taxon>
        <taxon>Ovalentaria</taxon>
        <taxon>Cichlomorphae</taxon>
        <taxon>Cichliformes</taxon>
        <taxon>Cichlidae</taxon>
        <taxon>African cichlids</taxon>
        <taxon>Pseudocrenilabrinae</taxon>
        <taxon>Haplochromini</taxon>
        <taxon>Astatotilapia</taxon>
    </lineage>
</organism>
<evidence type="ECO:0000256" key="6">
    <source>
        <dbReference type="ARBA" id="ARBA00023125"/>
    </source>
</evidence>
<feature type="region of interest" description="Disordered" evidence="14">
    <location>
        <begin position="60"/>
        <end position="199"/>
    </location>
</feature>
<keyword evidence="5 12" id="KW-0103">Bromodomain</keyword>
<dbReference type="STRING" id="8154.ENSACLP00000019004"/>
<feature type="region of interest" description="Disordered" evidence="14">
    <location>
        <begin position="249"/>
        <end position="281"/>
    </location>
</feature>
<feature type="compositionally biased region" description="Acidic residues" evidence="14">
    <location>
        <begin position="115"/>
        <end position="125"/>
    </location>
</feature>
<feature type="compositionally biased region" description="Acidic residues" evidence="14">
    <location>
        <begin position="1865"/>
        <end position="1875"/>
    </location>
</feature>
<feature type="region of interest" description="Disordered" evidence="14">
    <location>
        <begin position="1664"/>
        <end position="1912"/>
    </location>
</feature>
<evidence type="ECO:0000256" key="14">
    <source>
        <dbReference type="SAM" id="MobiDB-lite"/>
    </source>
</evidence>
<dbReference type="GO" id="GO:0004674">
    <property type="term" value="F:protein serine/threonine kinase activity"/>
    <property type="evidence" value="ECO:0007669"/>
    <property type="project" value="UniProtKB-UniRule"/>
</dbReference>
<evidence type="ECO:0000256" key="11">
    <source>
        <dbReference type="PIRSR" id="PIRSR003047-2"/>
    </source>
</evidence>
<feature type="coiled-coil region" evidence="13">
    <location>
        <begin position="1504"/>
        <end position="1531"/>
    </location>
</feature>
<dbReference type="Pfam" id="PF09247">
    <property type="entry name" value="TBP-binding"/>
    <property type="match status" value="1"/>
</dbReference>
<dbReference type="PIRSF" id="PIRSF003047">
    <property type="entry name" value="TAF1_animal"/>
    <property type="match status" value="1"/>
</dbReference>
<dbReference type="SUPFAM" id="SSF47370">
    <property type="entry name" value="Bromodomain"/>
    <property type="match status" value="2"/>
</dbReference>
<feature type="compositionally biased region" description="Acidic residues" evidence="14">
    <location>
        <begin position="1716"/>
        <end position="1730"/>
    </location>
</feature>
<evidence type="ECO:0000313" key="17">
    <source>
        <dbReference type="Proteomes" id="UP000265100"/>
    </source>
</evidence>
<dbReference type="GO" id="GO:0017025">
    <property type="term" value="F:TBP-class protein binding"/>
    <property type="evidence" value="ECO:0007669"/>
    <property type="project" value="InterPro"/>
</dbReference>
<dbReference type="InterPro" id="IPR036427">
    <property type="entry name" value="Bromodomain-like_sf"/>
</dbReference>
<feature type="compositionally biased region" description="Acidic residues" evidence="14">
    <location>
        <begin position="1767"/>
        <end position="1778"/>
    </location>
</feature>
<evidence type="ECO:0000256" key="2">
    <source>
        <dbReference type="ARBA" id="ARBA00009064"/>
    </source>
</evidence>
<dbReference type="OMA" id="PARIWYD"/>
<evidence type="ECO:0000256" key="13">
    <source>
        <dbReference type="SAM" id="Coils"/>
    </source>
</evidence>
<dbReference type="Pfam" id="PF00439">
    <property type="entry name" value="Bromodomain"/>
    <property type="match status" value="2"/>
</dbReference>
<protein>
    <recommendedName>
        <fullName evidence="10">Transcription initiation factor TFIID subunit</fullName>
    </recommendedName>
</protein>
<evidence type="ECO:0000259" key="15">
    <source>
        <dbReference type="PROSITE" id="PS50014"/>
    </source>
</evidence>
<feature type="region of interest" description="Disordered" evidence="14">
    <location>
        <begin position="1"/>
        <end position="20"/>
    </location>
</feature>
<dbReference type="CDD" id="cd05511">
    <property type="entry name" value="Bromo_TFIID"/>
    <property type="match status" value="2"/>
</dbReference>
<dbReference type="InterPro" id="IPR018359">
    <property type="entry name" value="Bromodomain_CS"/>
</dbReference>
<feature type="cross-link" description="Glycyl lysine isopeptide (Lys-Gly) (interchain with G-Cter in SUMO2)" evidence="11">
    <location>
        <position position="575"/>
    </location>
</feature>
<evidence type="ECO:0000256" key="9">
    <source>
        <dbReference type="ARBA" id="ARBA00023306"/>
    </source>
</evidence>
<dbReference type="Bgee" id="ENSACLG00000012813">
    <property type="expression patterns" value="Expressed in spleen and 8 other cell types or tissues"/>
</dbReference>
<dbReference type="Pfam" id="PF12157">
    <property type="entry name" value="DUF3591"/>
    <property type="match status" value="1"/>
</dbReference>
<name>A0A3P8PQ41_ASTCA</name>
<dbReference type="PRINTS" id="PR00503">
    <property type="entry name" value="BROMODOMAIN"/>
</dbReference>
<accession>A0A3P8PQ41</accession>
<dbReference type="OrthoDB" id="5752at2759"/>
<feature type="compositionally biased region" description="Acidic residues" evidence="14">
    <location>
        <begin position="1"/>
        <end position="10"/>
    </location>
</feature>
<dbReference type="GO" id="GO:0003677">
    <property type="term" value="F:DNA binding"/>
    <property type="evidence" value="ECO:0007669"/>
    <property type="project" value="UniProtKB-KW"/>
</dbReference>
<evidence type="ECO:0000256" key="8">
    <source>
        <dbReference type="ARBA" id="ARBA00023242"/>
    </source>
</evidence>
<dbReference type="PANTHER" id="PTHR13900:SF0">
    <property type="entry name" value="TRANSCRIPTION INITIATION FACTOR TFIID SUBUNIT 1"/>
    <property type="match status" value="1"/>
</dbReference>
<dbReference type="FunFam" id="1.20.920.10:FF:000020">
    <property type="entry name" value="Transcription initiation factor TFIID subunit"/>
    <property type="match status" value="1"/>
</dbReference>
<feature type="region of interest" description="Disordered" evidence="14">
    <location>
        <begin position="982"/>
        <end position="1001"/>
    </location>
</feature>
<dbReference type="Gene3D" id="1.10.1100.10">
    <property type="entry name" value="TAFII-230 TBP-binding domain"/>
    <property type="match status" value="1"/>
</dbReference>
<evidence type="ECO:0000256" key="7">
    <source>
        <dbReference type="ARBA" id="ARBA00023163"/>
    </source>
</evidence>
<reference evidence="16 17" key="1">
    <citation type="submission" date="2018-05" db="EMBL/GenBank/DDBJ databases">
        <authorList>
            <person name="Datahose"/>
        </authorList>
    </citation>
    <scope>NUCLEOTIDE SEQUENCE</scope>
</reference>
<feature type="coiled-coil region" evidence="13">
    <location>
        <begin position="1627"/>
        <end position="1654"/>
    </location>
</feature>
<dbReference type="Pfam" id="PF15288">
    <property type="entry name" value="zf-CCHC_6"/>
    <property type="match status" value="1"/>
</dbReference>
<dbReference type="GO" id="GO:0016251">
    <property type="term" value="F:RNA polymerase II general transcription initiation factor activity"/>
    <property type="evidence" value="ECO:0007669"/>
    <property type="project" value="InterPro"/>
</dbReference>
<dbReference type="InterPro" id="IPR041670">
    <property type="entry name" value="Znf-CCHC_6"/>
</dbReference>
<feature type="cross-link" description="Glycyl lysine isopeptide (Lys-Gly) (interchain with G-Cter in SUMO2)" evidence="11">
    <location>
        <position position="562"/>
    </location>
</feature>
<dbReference type="SUPFAM" id="SSF47055">
    <property type="entry name" value="TAF(II)230 TBP-binding fragment"/>
    <property type="match status" value="1"/>
</dbReference>
<keyword evidence="9" id="KW-0131">Cell cycle</keyword>
<feature type="region of interest" description="Disordered" evidence="14">
    <location>
        <begin position="1262"/>
        <end position="1286"/>
    </location>
</feature>
<keyword evidence="3" id="KW-0677">Repeat</keyword>
<proteinExistence type="inferred from homology"/>
<dbReference type="GO" id="GO:0051123">
    <property type="term" value="P:RNA polymerase II preinitiation complex assembly"/>
    <property type="evidence" value="ECO:0007669"/>
    <property type="project" value="TreeGrafter"/>
</dbReference>
<keyword evidence="6" id="KW-0238">DNA-binding</keyword>
<feature type="compositionally biased region" description="Basic and acidic residues" evidence="14">
    <location>
        <begin position="1705"/>
        <end position="1715"/>
    </location>
</feature>
<reference evidence="16" key="4">
    <citation type="submission" date="2025-09" db="UniProtKB">
        <authorList>
            <consortium name="Ensembl"/>
        </authorList>
    </citation>
    <scope>IDENTIFICATION</scope>
</reference>
<evidence type="ECO:0000256" key="10">
    <source>
        <dbReference type="PIRNR" id="PIRNR003047"/>
    </source>
</evidence>
<dbReference type="InterPro" id="IPR036741">
    <property type="entry name" value="TAFII-230_TBP-bd_sf"/>
</dbReference>
<keyword evidence="7 10" id="KW-0804">Transcription</keyword>
<dbReference type="InterPro" id="IPR001487">
    <property type="entry name" value="Bromodomain"/>
</dbReference>
<dbReference type="GeneTree" id="ENSGT00940000155242"/>
<dbReference type="Proteomes" id="UP000265100">
    <property type="component" value="Chromosome 10"/>
</dbReference>
<feature type="compositionally biased region" description="Basic and acidic residues" evidence="14">
    <location>
        <begin position="1131"/>
        <end position="1143"/>
    </location>
</feature>
<dbReference type="FunFam" id="1.20.920.10:FF:000019">
    <property type="entry name" value="Transcription initiation factor TFIID subunit"/>
    <property type="match status" value="1"/>
</dbReference>
<evidence type="ECO:0000256" key="3">
    <source>
        <dbReference type="ARBA" id="ARBA00022737"/>
    </source>
</evidence>
<dbReference type="PROSITE" id="PS50014">
    <property type="entry name" value="BROMODOMAIN_2"/>
    <property type="match status" value="2"/>
</dbReference>